<dbReference type="InterPro" id="IPR020846">
    <property type="entry name" value="MFS_dom"/>
</dbReference>
<evidence type="ECO:0000256" key="2">
    <source>
        <dbReference type="SAM" id="Phobius"/>
    </source>
</evidence>
<dbReference type="PANTHER" id="PTHR23520">
    <property type="entry name" value="TRANSPORTER, PUTATIVE (AFU_ORTHOLOGUE AFUA_3G04000)-RELATED"/>
    <property type="match status" value="1"/>
</dbReference>
<sequence length="497" mass="54521">MTDYGAISSNSSTCTDVGFEAQNLSQKEVTSWKESFLTHSGIHAVFAATSDVYILTLQRFLRMIAYGQTTLILVLFFEGLDNVTETEIGLFMSLTLLGDVIMSYFLTLYADDLGRRKVLALSSFLMLVSGLTFCISDNYYVLLMAAVVGVISPSGDETGPFKSIEESTLAHLTPTKHQPEIFAWYGLFGTMGGAIGSLSGGFLVEYLSIKYGNVMTAYRSIFGLYSVLAALKLMSNFWLTENCELENLRSIDNVTDQEHEALIQRSTVDDANESFQGSEASTVNSSTPPKRDLLHLIFGAPLSHSSKPIVLKLLCFFAFDALGYGFLLQSWLVVYFTNQFNIKAGPLGSLLFATTVVGSFSSLFSAALYKRVGPIKAMVFTHLPSALFAGSIPLAGHNLPAAMTLLLFRAATNTMDVVPRTAFLSVVVKSDERTRVMGMVNIVKTLTRSVGPVIVGRLSENGMLWVSFIIGGLLESSYDIGLFASFYWIDRRFNHTQ</sequence>
<reference evidence="4" key="1">
    <citation type="submission" date="2014-03" db="EMBL/GenBank/DDBJ databases">
        <authorList>
            <person name="Casaregola S."/>
        </authorList>
    </citation>
    <scope>NUCLEOTIDE SEQUENCE [LARGE SCALE GENOMIC DNA]</scope>
    <source>
        <strain evidence="4">CLIB 918</strain>
    </source>
</reference>
<dbReference type="Gene3D" id="1.20.1250.20">
    <property type="entry name" value="MFS general substrate transporter like domains"/>
    <property type="match status" value="1"/>
</dbReference>
<evidence type="ECO:0000256" key="1">
    <source>
        <dbReference type="ARBA" id="ARBA00004141"/>
    </source>
</evidence>
<dbReference type="InterPro" id="IPR011701">
    <property type="entry name" value="MFS"/>
</dbReference>
<feature type="transmembrane region" description="Helical" evidence="2">
    <location>
        <begin position="216"/>
        <end position="239"/>
    </location>
</feature>
<accession>A0A0J9XDA0</accession>
<dbReference type="SUPFAM" id="SSF103473">
    <property type="entry name" value="MFS general substrate transporter"/>
    <property type="match status" value="1"/>
</dbReference>
<protein>
    <recommendedName>
        <fullName evidence="3">Major facilitator superfamily (MFS) profile domain-containing protein</fullName>
    </recommendedName>
</protein>
<name>A0A0J9XDA0_GEOCN</name>
<keyword evidence="2" id="KW-1133">Transmembrane helix</keyword>
<evidence type="ECO:0000259" key="3">
    <source>
        <dbReference type="PROSITE" id="PS50850"/>
    </source>
</evidence>
<feature type="transmembrane region" description="Helical" evidence="2">
    <location>
        <begin position="309"/>
        <end position="335"/>
    </location>
</feature>
<proteinExistence type="predicted"/>
<keyword evidence="2" id="KW-0812">Transmembrane</keyword>
<dbReference type="PANTHER" id="PTHR23520:SF2">
    <property type="entry name" value="ABR173CP"/>
    <property type="match status" value="1"/>
</dbReference>
<dbReference type="GO" id="GO:0000329">
    <property type="term" value="C:fungal-type vacuole membrane"/>
    <property type="evidence" value="ECO:0007669"/>
    <property type="project" value="TreeGrafter"/>
</dbReference>
<dbReference type="Pfam" id="PF07690">
    <property type="entry name" value="MFS_1"/>
    <property type="match status" value="1"/>
</dbReference>
<dbReference type="EMBL" id="CCBN010000009">
    <property type="protein sequence ID" value="CDO54832.1"/>
    <property type="molecule type" value="Genomic_DNA"/>
</dbReference>
<feature type="transmembrane region" description="Helical" evidence="2">
    <location>
        <begin position="347"/>
        <end position="369"/>
    </location>
</feature>
<gene>
    <name evidence="4" type="ORF">BN980_GECA09s00076g</name>
</gene>
<dbReference type="PROSITE" id="PS50850">
    <property type="entry name" value="MFS"/>
    <property type="match status" value="1"/>
</dbReference>
<dbReference type="AlphaFoldDB" id="A0A0J9XDA0"/>
<feature type="transmembrane region" description="Helical" evidence="2">
    <location>
        <begin position="89"/>
        <end position="106"/>
    </location>
</feature>
<dbReference type="STRING" id="1173061.A0A0J9XDA0"/>
<feature type="domain" description="Major facilitator superfamily (MFS) profile" evidence="3">
    <location>
        <begin position="51"/>
        <end position="497"/>
    </location>
</feature>
<feature type="transmembrane region" description="Helical" evidence="2">
    <location>
        <begin position="118"/>
        <end position="151"/>
    </location>
</feature>
<comment type="caution">
    <text evidence="4">The sequence shown here is derived from an EMBL/GenBank/DDBJ whole genome shotgun (WGS) entry which is preliminary data.</text>
</comment>
<evidence type="ECO:0000313" key="4">
    <source>
        <dbReference type="EMBL" id="CDO54832.1"/>
    </source>
</evidence>
<comment type="subcellular location">
    <subcellularLocation>
        <location evidence="1">Membrane</location>
        <topology evidence="1">Multi-pass membrane protein</topology>
    </subcellularLocation>
</comment>
<dbReference type="Proteomes" id="UP000242525">
    <property type="component" value="Unassembled WGS sequence"/>
</dbReference>
<dbReference type="InterPro" id="IPR036259">
    <property type="entry name" value="MFS_trans_sf"/>
</dbReference>
<organism evidence="4 5">
    <name type="scientific">Geotrichum candidum</name>
    <name type="common">Oospora lactis</name>
    <name type="synonym">Dipodascus geotrichum</name>
    <dbReference type="NCBI Taxonomy" id="1173061"/>
    <lineage>
        <taxon>Eukaryota</taxon>
        <taxon>Fungi</taxon>
        <taxon>Dikarya</taxon>
        <taxon>Ascomycota</taxon>
        <taxon>Saccharomycotina</taxon>
        <taxon>Dipodascomycetes</taxon>
        <taxon>Dipodascales</taxon>
        <taxon>Dipodascaceae</taxon>
        <taxon>Geotrichum</taxon>
    </lineage>
</organism>
<feature type="transmembrane region" description="Helical" evidence="2">
    <location>
        <begin position="182"/>
        <end position="204"/>
    </location>
</feature>
<keyword evidence="2" id="KW-0472">Membrane</keyword>
<feature type="transmembrane region" description="Helical" evidence="2">
    <location>
        <begin position="60"/>
        <end position="77"/>
    </location>
</feature>
<evidence type="ECO:0000313" key="5">
    <source>
        <dbReference type="Proteomes" id="UP000242525"/>
    </source>
</evidence>
<dbReference type="OrthoDB" id="10027823at2759"/>
<dbReference type="GO" id="GO:0022857">
    <property type="term" value="F:transmembrane transporter activity"/>
    <property type="evidence" value="ECO:0007669"/>
    <property type="project" value="InterPro"/>
</dbReference>
<keyword evidence="5" id="KW-1185">Reference proteome</keyword>